<name>A0A0D9AW21_STUST</name>
<accession>A0A0D9AW21</accession>
<keyword evidence="1" id="KW-0732">Signal</keyword>
<proteinExistence type="predicted"/>
<gene>
    <name evidence="2" type="ORF">UF78_01240</name>
</gene>
<evidence type="ECO:0000256" key="1">
    <source>
        <dbReference type="SAM" id="SignalP"/>
    </source>
</evidence>
<organism evidence="2 3">
    <name type="scientific">Stutzerimonas stutzeri</name>
    <name type="common">Pseudomonas stutzeri</name>
    <dbReference type="NCBI Taxonomy" id="316"/>
    <lineage>
        <taxon>Bacteria</taxon>
        <taxon>Pseudomonadati</taxon>
        <taxon>Pseudomonadota</taxon>
        <taxon>Gammaproteobacteria</taxon>
        <taxon>Pseudomonadales</taxon>
        <taxon>Pseudomonadaceae</taxon>
        <taxon>Stutzerimonas</taxon>
    </lineage>
</organism>
<dbReference type="Proteomes" id="UP000032487">
    <property type="component" value="Unassembled WGS sequence"/>
</dbReference>
<reference evidence="2 3" key="1">
    <citation type="submission" date="2015-02" db="EMBL/GenBank/DDBJ databases">
        <title>Draft genome sequence of Pseudomonas stutzeri NT0128 isolated from wheat (Triticum turgidum) rhizosphere.</title>
        <authorList>
            <person name="Tovi N."/>
            <person name="Frenk S."/>
            <person name="Hadar Y."/>
            <person name="Minz D."/>
        </authorList>
    </citation>
    <scope>NUCLEOTIDE SEQUENCE [LARGE SCALE GENOMIC DNA]</scope>
    <source>
        <strain evidence="2 3">NT0128</strain>
    </source>
</reference>
<dbReference type="PROSITE" id="PS51257">
    <property type="entry name" value="PROKAR_LIPOPROTEIN"/>
    <property type="match status" value="1"/>
</dbReference>
<feature type="signal peptide" evidence="1">
    <location>
        <begin position="1"/>
        <end position="22"/>
    </location>
</feature>
<comment type="caution">
    <text evidence="2">The sequence shown here is derived from an EMBL/GenBank/DDBJ whole genome shotgun (WGS) entry which is preliminary data.</text>
</comment>
<feature type="chain" id="PRO_5002338647" description="Lipoprotein" evidence="1">
    <location>
        <begin position="23"/>
        <end position="131"/>
    </location>
</feature>
<dbReference type="PATRIC" id="fig|316.101.peg.1990"/>
<sequence>MMLKRAASLLALAIFLSGCSTATYFKLPEHSQVSVYERPQQYSQGLVKTRPFFWTAAGGIPYKLSNDQGELLQQGKLRARFRVASIFWPPGGIIYWPMGFGQRCYDLTGAEPLTCTQGDLMELRKQTRLKR</sequence>
<dbReference type="OrthoDB" id="5568078at2"/>
<evidence type="ECO:0000313" key="3">
    <source>
        <dbReference type="Proteomes" id="UP000032487"/>
    </source>
</evidence>
<dbReference type="EMBL" id="JYHV01000004">
    <property type="protein sequence ID" value="KJH84874.1"/>
    <property type="molecule type" value="Genomic_DNA"/>
</dbReference>
<evidence type="ECO:0000313" key="2">
    <source>
        <dbReference type="EMBL" id="KJH84874.1"/>
    </source>
</evidence>
<protein>
    <recommendedName>
        <fullName evidence="4">Lipoprotein</fullName>
    </recommendedName>
</protein>
<dbReference type="RefSeq" id="WP_045160202.1">
    <property type="nucleotide sequence ID" value="NZ_JYHV01000004.1"/>
</dbReference>
<evidence type="ECO:0008006" key="4">
    <source>
        <dbReference type="Google" id="ProtNLM"/>
    </source>
</evidence>
<dbReference type="AlphaFoldDB" id="A0A0D9AW21"/>